<dbReference type="PRINTS" id="PR00032">
    <property type="entry name" value="HTHARAC"/>
</dbReference>
<organism evidence="7 8">
    <name type="scientific">Paenibacillus silvae</name>
    <dbReference type="NCBI Taxonomy" id="1325358"/>
    <lineage>
        <taxon>Bacteria</taxon>
        <taxon>Bacillati</taxon>
        <taxon>Bacillota</taxon>
        <taxon>Bacilli</taxon>
        <taxon>Bacillales</taxon>
        <taxon>Paenibacillaceae</taxon>
        <taxon>Paenibacillus</taxon>
    </lineage>
</organism>
<dbReference type="GO" id="GO:0003677">
    <property type="term" value="F:DNA binding"/>
    <property type="evidence" value="ECO:0007669"/>
    <property type="project" value="UniProtKB-KW"/>
</dbReference>
<dbReference type="Proteomes" id="UP000652153">
    <property type="component" value="Unassembled WGS sequence"/>
</dbReference>
<keyword evidence="1" id="KW-0805">Transcription regulation</keyword>
<dbReference type="InterPro" id="IPR018060">
    <property type="entry name" value="HTH_AraC"/>
</dbReference>
<dbReference type="Pfam" id="PF00072">
    <property type="entry name" value="Response_reg"/>
    <property type="match status" value="1"/>
</dbReference>
<dbReference type="InterPro" id="IPR020449">
    <property type="entry name" value="Tscrpt_reg_AraC-type_HTH"/>
</dbReference>
<evidence type="ECO:0000259" key="5">
    <source>
        <dbReference type="PROSITE" id="PS01124"/>
    </source>
</evidence>
<dbReference type="PROSITE" id="PS50110">
    <property type="entry name" value="RESPONSE_REGULATORY"/>
    <property type="match status" value="1"/>
</dbReference>
<dbReference type="Gene3D" id="3.40.50.2300">
    <property type="match status" value="1"/>
</dbReference>
<dbReference type="InterPro" id="IPR001789">
    <property type="entry name" value="Sig_transdc_resp-reg_receiver"/>
</dbReference>
<dbReference type="RefSeq" id="WP_188593100.1">
    <property type="nucleotide sequence ID" value="NZ_BMFU01000004.1"/>
</dbReference>
<gene>
    <name evidence="7" type="ORF">GCM10008014_32580</name>
</gene>
<dbReference type="InterPro" id="IPR018062">
    <property type="entry name" value="HTH_AraC-typ_CS"/>
</dbReference>
<name>A0ABQ1ZFU0_9BACL</name>
<dbReference type="SUPFAM" id="SSF52172">
    <property type="entry name" value="CheY-like"/>
    <property type="match status" value="1"/>
</dbReference>
<evidence type="ECO:0000313" key="7">
    <source>
        <dbReference type="EMBL" id="GGH59207.1"/>
    </source>
</evidence>
<comment type="caution">
    <text evidence="7">The sequence shown here is derived from an EMBL/GenBank/DDBJ whole genome shotgun (WGS) entry which is preliminary data.</text>
</comment>
<evidence type="ECO:0000313" key="8">
    <source>
        <dbReference type="Proteomes" id="UP000652153"/>
    </source>
</evidence>
<dbReference type="SUPFAM" id="SSF46689">
    <property type="entry name" value="Homeodomain-like"/>
    <property type="match status" value="2"/>
</dbReference>
<feature type="domain" description="HTH araC/xylS-type" evidence="5">
    <location>
        <begin position="413"/>
        <end position="511"/>
    </location>
</feature>
<dbReference type="SMART" id="SM00342">
    <property type="entry name" value="HTH_ARAC"/>
    <property type="match status" value="1"/>
</dbReference>
<protein>
    <submittedName>
        <fullName evidence="7">DNA-binding response regulator</fullName>
    </submittedName>
</protein>
<evidence type="ECO:0000259" key="6">
    <source>
        <dbReference type="PROSITE" id="PS50110"/>
    </source>
</evidence>
<dbReference type="Pfam" id="PF12833">
    <property type="entry name" value="HTH_18"/>
    <property type="match status" value="1"/>
</dbReference>
<keyword evidence="3" id="KW-0804">Transcription</keyword>
<reference evidence="8" key="1">
    <citation type="journal article" date="2019" name="Int. J. Syst. Evol. Microbiol.">
        <title>The Global Catalogue of Microorganisms (GCM) 10K type strain sequencing project: providing services to taxonomists for standard genome sequencing and annotation.</title>
        <authorList>
            <consortium name="The Broad Institute Genomics Platform"/>
            <consortium name="The Broad Institute Genome Sequencing Center for Infectious Disease"/>
            <person name="Wu L."/>
            <person name="Ma J."/>
        </authorList>
    </citation>
    <scope>NUCLEOTIDE SEQUENCE [LARGE SCALE GENOMIC DNA]</scope>
    <source>
        <strain evidence="8">CGMCC 1.12770</strain>
    </source>
</reference>
<evidence type="ECO:0000256" key="4">
    <source>
        <dbReference type="PROSITE-ProRule" id="PRU00169"/>
    </source>
</evidence>
<accession>A0ABQ1ZFU0</accession>
<keyword evidence="8" id="KW-1185">Reference proteome</keyword>
<dbReference type="SMART" id="SM00448">
    <property type="entry name" value="REC"/>
    <property type="match status" value="1"/>
</dbReference>
<evidence type="ECO:0000256" key="1">
    <source>
        <dbReference type="ARBA" id="ARBA00023015"/>
    </source>
</evidence>
<dbReference type="EMBL" id="BMFU01000004">
    <property type="protein sequence ID" value="GGH59207.1"/>
    <property type="molecule type" value="Genomic_DNA"/>
</dbReference>
<keyword evidence="2 7" id="KW-0238">DNA-binding</keyword>
<dbReference type="PANTHER" id="PTHR43280">
    <property type="entry name" value="ARAC-FAMILY TRANSCRIPTIONAL REGULATOR"/>
    <property type="match status" value="1"/>
</dbReference>
<dbReference type="Gene3D" id="1.10.10.60">
    <property type="entry name" value="Homeodomain-like"/>
    <property type="match status" value="2"/>
</dbReference>
<proteinExistence type="predicted"/>
<dbReference type="PROSITE" id="PS01124">
    <property type="entry name" value="HTH_ARAC_FAMILY_2"/>
    <property type="match status" value="1"/>
</dbReference>
<evidence type="ECO:0000256" key="3">
    <source>
        <dbReference type="ARBA" id="ARBA00023163"/>
    </source>
</evidence>
<dbReference type="InterPro" id="IPR009057">
    <property type="entry name" value="Homeodomain-like_sf"/>
</dbReference>
<feature type="modified residue" description="4-aspartylphosphate" evidence="4">
    <location>
        <position position="58"/>
    </location>
</feature>
<sequence>MNRLCKVLIVDDEFLVRQGIKHHMNWEAEGFNIVGEASNGEEGLQQVELLKPDIVITDIVMPVMNGETFVRTLKAAYPQIEVIVLSSFSEFEYVRSTLQHGAADYILKPKLDTNELLEVLRRTAGKIPELHYEPSHEGYRIVQLMEKMLSGFTLDEDNEMPKLREAFPLGSFRLFAFQPESGLKNQEHERIEAQLRSRLPGIGCAVLPAESRLPVLLLNVKPEQDEEMVEQIREWAKESETGTGEHAAVWVLSERFGSFEKMGDIYRERLVKLMEFCFYYTDRAILVDGELPPMHPAGYQFNVNMFLQHVKRNRVESAREYLRDHAASLGRDYIADVFEIKSFLGNLIFNVTITLADMDVQSSGLEESKYTYFKNVDGASSLNEVMQVLDQFMNEVEECVSGSGGKRSDPNMKMLLDYMHEHYDQPLGLSEVAKHFHFNPSYLSSYFSSHKKEGFNEYLNKIRIEKAEELLRSDDVTISEISSMVGYSDHSYFCKVFKKFTGLSPSRYRRKFWA</sequence>
<dbReference type="PANTHER" id="PTHR43280:SF28">
    <property type="entry name" value="HTH-TYPE TRANSCRIPTIONAL ACTIVATOR RHAS"/>
    <property type="match status" value="1"/>
</dbReference>
<dbReference type="PROSITE" id="PS00041">
    <property type="entry name" value="HTH_ARAC_FAMILY_1"/>
    <property type="match status" value="1"/>
</dbReference>
<keyword evidence="4" id="KW-0597">Phosphoprotein</keyword>
<evidence type="ECO:0000256" key="2">
    <source>
        <dbReference type="ARBA" id="ARBA00023125"/>
    </source>
</evidence>
<dbReference type="InterPro" id="IPR011006">
    <property type="entry name" value="CheY-like_superfamily"/>
</dbReference>
<feature type="domain" description="Response regulatory" evidence="6">
    <location>
        <begin position="6"/>
        <end position="123"/>
    </location>
</feature>
<dbReference type="CDD" id="cd17536">
    <property type="entry name" value="REC_YesN-like"/>
    <property type="match status" value="1"/>
</dbReference>